<evidence type="ECO:0000256" key="2">
    <source>
        <dbReference type="SAM" id="Phobius"/>
    </source>
</evidence>
<proteinExistence type="predicted"/>
<name>A0A8E2ECL2_9PEZI</name>
<dbReference type="Proteomes" id="UP000250266">
    <property type="component" value="Unassembled WGS sequence"/>
</dbReference>
<dbReference type="EMBL" id="KV744925">
    <property type="protein sequence ID" value="OCK81315.1"/>
    <property type="molecule type" value="Genomic_DNA"/>
</dbReference>
<keyword evidence="2" id="KW-0472">Membrane</keyword>
<feature type="compositionally biased region" description="Polar residues" evidence="1">
    <location>
        <begin position="191"/>
        <end position="201"/>
    </location>
</feature>
<sequence>MHTLDILSLIANLVGILTFSIALSVSFAAFYVLTANALQEIESLQSEWNNAGKEIYLLLKYWERERSRENTGLDKYLRDMQDSMDTLAESALSIYRELRDFDPKFREVTCLDLDLRRRILWACKRQGIMEKMAEFSRRRQGLIHMQLGLLLTKSISQEIEAKSQMDFLKGVTLARETQASSFFKQSDRGDQSVSPVSSSNLEGADDKQLEEM</sequence>
<protein>
    <submittedName>
        <fullName evidence="3">Uncharacterized protein</fullName>
    </submittedName>
</protein>
<dbReference type="AlphaFoldDB" id="A0A8E2ECL2"/>
<keyword evidence="2" id="KW-1133">Transmembrane helix</keyword>
<reference evidence="3 4" key="1">
    <citation type="journal article" date="2016" name="Nat. Commun.">
        <title>Ectomycorrhizal ecology is imprinted in the genome of the dominant symbiotic fungus Cenococcum geophilum.</title>
        <authorList>
            <consortium name="DOE Joint Genome Institute"/>
            <person name="Peter M."/>
            <person name="Kohler A."/>
            <person name="Ohm R.A."/>
            <person name="Kuo A."/>
            <person name="Krutzmann J."/>
            <person name="Morin E."/>
            <person name="Arend M."/>
            <person name="Barry K.W."/>
            <person name="Binder M."/>
            <person name="Choi C."/>
            <person name="Clum A."/>
            <person name="Copeland A."/>
            <person name="Grisel N."/>
            <person name="Haridas S."/>
            <person name="Kipfer T."/>
            <person name="LaButti K."/>
            <person name="Lindquist E."/>
            <person name="Lipzen A."/>
            <person name="Maire R."/>
            <person name="Meier B."/>
            <person name="Mihaltcheva S."/>
            <person name="Molinier V."/>
            <person name="Murat C."/>
            <person name="Poggeler S."/>
            <person name="Quandt C.A."/>
            <person name="Sperisen C."/>
            <person name="Tritt A."/>
            <person name="Tisserant E."/>
            <person name="Crous P.W."/>
            <person name="Henrissat B."/>
            <person name="Nehls U."/>
            <person name="Egli S."/>
            <person name="Spatafora J.W."/>
            <person name="Grigoriev I.V."/>
            <person name="Martin F.M."/>
        </authorList>
    </citation>
    <scope>NUCLEOTIDE SEQUENCE [LARGE SCALE GENOMIC DNA]</scope>
    <source>
        <strain evidence="3 4">CBS 459.81</strain>
    </source>
</reference>
<feature type="region of interest" description="Disordered" evidence="1">
    <location>
        <begin position="182"/>
        <end position="212"/>
    </location>
</feature>
<evidence type="ECO:0000313" key="4">
    <source>
        <dbReference type="Proteomes" id="UP000250266"/>
    </source>
</evidence>
<accession>A0A8E2ECL2</accession>
<feature type="transmembrane region" description="Helical" evidence="2">
    <location>
        <begin position="6"/>
        <end position="33"/>
    </location>
</feature>
<evidence type="ECO:0000313" key="3">
    <source>
        <dbReference type="EMBL" id="OCK81315.1"/>
    </source>
</evidence>
<keyword evidence="2" id="KW-0812">Transmembrane</keyword>
<dbReference type="OrthoDB" id="3933948at2759"/>
<evidence type="ECO:0000256" key="1">
    <source>
        <dbReference type="SAM" id="MobiDB-lite"/>
    </source>
</evidence>
<gene>
    <name evidence="3" type="ORF">K432DRAFT_442455</name>
</gene>
<keyword evidence="4" id="KW-1185">Reference proteome</keyword>
<organism evidence="3 4">
    <name type="scientific">Lepidopterella palustris CBS 459.81</name>
    <dbReference type="NCBI Taxonomy" id="1314670"/>
    <lineage>
        <taxon>Eukaryota</taxon>
        <taxon>Fungi</taxon>
        <taxon>Dikarya</taxon>
        <taxon>Ascomycota</taxon>
        <taxon>Pezizomycotina</taxon>
        <taxon>Dothideomycetes</taxon>
        <taxon>Pleosporomycetidae</taxon>
        <taxon>Mytilinidiales</taxon>
        <taxon>Argynnaceae</taxon>
        <taxon>Lepidopterella</taxon>
    </lineage>
</organism>